<evidence type="ECO:0000256" key="6">
    <source>
        <dbReference type="ARBA" id="ARBA00018546"/>
    </source>
</evidence>
<protein>
    <recommendedName>
        <fullName evidence="6">Peptide-N(4)-(N-acetyl-beta-glucosaminyl)asparagine amidase</fullName>
        <ecNumber evidence="5">3.5.1.52</ecNumber>
    </recommendedName>
    <alternativeName>
        <fullName evidence="11">Peptide:N-glycanase</fullName>
    </alternativeName>
</protein>
<dbReference type="Pfam" id="PF04721">
    <property type="entry name" value="PAW"/>
    <property type="match status" value="1"/>
</dbReference>
<organism evidence="13 14">
    <name type="scientific">Angiostrongylus cantonensis</name>
    <name type="common">Rat lungworm</name>
    <dbReference type="NCBI Taxonomy" id="6313"/>
    <lineage>
        <taxon>Eukaryota</taxon>
        <taxon>Metazoa</taxon>
        <taxon>Ecdysozoa</taxon>
        <taxon>Nematoda</taxon>
        <taxon>Chromadorea</taxon>
        <taxon>Rhabditida</taxon>
        <taxon>Rhabditina</taxon>
        <taxon>Rhabditomorpha</taxon>
        <taxon>Strongyloidea</taxon>
        <taxon>Metastrongylidae</taxon>
        <taxon>Angiostrongylus</taxon>
    </lineage>
</organism>
<feature type="domain" description="Transglutaminase-like" evidence="12">
    <location>
        <begin position="107"/>
        <end position="162"/>
    </location>
</feature>
<evidence type="ECO:0000256" key="11">
    <source>
        <dbReference type="ARBA" id="ARBA00032901"/>
    </source>
</evidence>
<name>A0A0K0DRP6_ANGCA</name>
<keyword evidence="10" id="KW-0862">Zinc</keyword>
<dbReference type="InterPro" id="IPR038680">
    <property type="entry name" value="PAW_sf"/>
</dbReference>
<evidence type="ECO:0000256" key="4">
    <source>
        <dbReference type="ARBA" id="ARBA00009390"/>
    </source>
</evidence>
<sequence length="453" mass="52426">MYLPKCHMLSYMSTRICFVFCLVCSLEFAFVFFCFREFFCHSYVLSALLNWFKNDFFSWCDSPICDSCESFKCVIIEHDDGAGRVEIYQCSCGREVRFPRYNDPAKLLETRKGRCGEWANCFALMASAMDFDIRFVYDVTDHVWVELWIPECDNWVHCDPCENVVDRPLLYEKGWGKKLSYVLAFGFDHVCDVTWRYSVNPKKTLRLRKSVREAVLSNFLMKLNTRMAAAITPERSLELRRRRVRELVDFLVIGERSTNGEVYGGRISGEFLFYILLFYSEMRYSSHLILVQCTLSELVPPLGIHFQNRFKLFTNRYNCAEDCYTRGTEKIAGWSTFANSSGFIQRKKETDWKVAYLCREEGESDAEVKHFSVVRTVCEYELHVSGATVFESGSVVVTVCAGDVCFAVFFLSISHLQAHLSGGTGSNAFQHAQLFRTSLDNRESQMKIEIELV</sequence>
<keyword evidence="13" id="KW-1185">Reference proteome</keyword>
<dbReference type="InterPro" id="IPR008979">
    <property type="entry name" value="Galactose-bd-like_sf"/>
</dbReference>
<evidence type="ECO:0000256" key="5">
    <source>
        <dbReference type="ARBA" id="ARBA00012158"/>
    </source>
</evidence>
<dbReference type="AlphaFoldDB" id="A0A0K0DRP6"/>
<dbReference type="GO" id="GO:0006516">
    <property type="term" value="P:glycoprotein catabolic process"/>
    <property type="evidence" value="ECO:0007669"/>
    <property type="project" value="InterPro"/>
</dbReference>
<dbReference type="PANTHER" id="PTHR12143">
    <property type="entry name" value="PEPTIDE N-GLYCANASE PNGASE -RELATED"/>
    <property type="match status" value="1"/>
</dbReference>
<evidence type="ECO:0000256" key="10">
    <source>
        <dbReference type="ARBA" id="ARBA00022833"/>
    </source>
</evidence>
<keyword evidence="8" id="KW-0479">Metal-binding</keyword>
<dbReference type="EC" id="3.5.1.52" evidence="5"/>
<dbReference type="SUPFAM" id="SSF54001">
    <property type="entry name" value="Cysteine proteinases"/>
    <property type="match status" value="1"/>
</dbReference>
<dbReference type="InterPro" id="IPR006588">
    <property type="entry name" value="Peptide_N_glycanase_PAW_dom"/>
</dbReference>
<keyword evidence="9" id="KW-0378">Hydrolase</keyword>
<dbReference type="Gene3D" id="2.60.120.1020">
    <property type="entry name" value="Peptide N glycanase, PAW domain"/>
    <property type="match status" value="1"/>
</dbReference>
<evidence type="ECO:0000256" key="8">
    <source>
        <dbReference type="ARBA" id="ARBA00022723"/>
    </source>
</evidence>
<keyword evidence="7" id="KW-0963">Cytoplasm</keyword>
<comment type="catalytic activity">
    <reaction evidence="1">
        <text>Hydrolysis of an N(4)-(acetyl-beta-D-glucosaminyl)asparagine residue in which the glucosamine residue may be further glycosylated, to yield a (substituted) N-acetyl-beta-D-glucosaminylamine and a peptide containing an aspartate residue.</text>
        <dbReference type="EC" id="3.5.1.52"/>
    </reaction>
</comment>
<comment type="subcellular location">
    <subcellularLocation>
        <location evidence="3">Cytoplasm</location>
    </subcellularLocation>
</comment>
<dbReference type="Gene3D" id="2.20.25.10">
    <property type="match status" value="1"/>
</dbReference>
<dbReference type="GO" id="GO:0005829">
    <property type="term" value="C:cytosol"/>
    <property type="evidence" value="ECO:0007669"/>
    <property type="project" value="TreeGrafter"/>
</dbReference>
<accession>A0A0K0DRP6</accession>
<dbReference type="GO" id="GO:0005634">
    <property type="term" value="C:nucleus"/>
    <property type="evidence" value="ECO:0007669"/>
    <property type="project" value="TreeGrafter"/>
</dbReference>
<dbReference type="WBParaSite" id="ACAC_0001443501-mRNA-1">
    <property type="protein sequence ID" value="ACAC_0001443501-mRNA-1"/>
    <property type="gene ID" value="ACAC_0001443501"/>
</dbReference>
<proteinExistence type="inferred from homology"/>
<evidence type="ECO:0000256" key="1">
    <source>
        <dbReference type="ARBA" id="ARBA00001650"/>
    </source>
</evidence>
<dbReference type="Gene3D" id="3.10.620.30">
    <property type="match status" value="1"/>
</dbReference>
<dbReference type="SUPFAM" id="SSF49785">
    <property type="entry name" value="Galactose-binding domain-like"/>
    <property type="match status" value="1"/>
</dbReference>
<evidence type="ECO:0000256" key="3">
    <source>
        <dbReference type="ARBA" id="ARBA00004496"/>
    </source>
</evidence>
<dbReference type="STRING" id="6313.A0A0K0DRP6"/>
<dbReference type="InterPro" id="IPR038765">
    <property type="entry name" value="Papain-like_cys_pep_sf"/>
</dbReference>
<comment type="cofactor">
    <cofactor evidence="2">
        <name>Zn(2+)</name>
        <dbReference type="ChEBI" id="CHEBI:29105"/>
    </cofactor>
</comment>
<evidence type="ECO:0000259" key="12">
    <source>
        <dbReference type="SMART" id="SM00460"/>
    </source>
</evidence>
<dbReference type="Proteomes" id="UP000035642">
    <property type="component" value="Unassembled WGS sequence"/>
</dbReference>
<dbReference type="SMART" id="SM00460">
    <property type="entry name" value="TGc"/>
    <property type="match status" value="1"/>
</dbReference>
<reference evidence="14" key="2">
    <citation type="submission" date="2017-02" db="UniProtKB">
        <authorList>
            <consortium name="WormBaseParasite"/>
        </authorList>
    </citation>
    <scope>IDENTIFICATION</scope>
</reference>
<dbReference type="InterPro" id="IPR050883">
    <property type="entry name" value="PNGase"/>
</dbReference>
<reference evidence="13" key="1">
    <citation type="submission" date="2012-09" db="EMBL/GenBank/DDBJ databases">
        <authorList>
            <person name="Martin A.A."/>
        </authorList>
    </citation>
    <scope>NUCLEOTIDE SEQUENCE</scope>
</reference>
<evidence type="ECO:0000256" key="2">
    <source>
        <dbReference type="ARBA" id="ARBA00001947"/>
    </source>
</evidence>
<evidence type="ECO:0000313" key="13">
    <source>
        <dbReference type="Proteomes" id="UP000035642"/>
    </source>
</evidence>
<comment type="similarity">
    <text evidence="4">Belongs to the transglutaminase-like superfamily. PNGase family.</text>
</comment>
<evidence type="ECO:0000313" key="14">
    <source>
        <dbReference type="WBParaSite" id="ACAC_0001443501-mRNA-1"/>
    </source>
</evidence>
<dbReference type="InterPro" id="IPR002931">
    <property type="entry name" value="Transglutaminase-like"/>
</dbReference>
<evidence type="ECO:0000256" key="9">
    <source>
        <dbReference type="ARBA" id="ARBA00022801"/>
    </source>
</evidence>
<dbReference type="GO" id="GO:0046872">
    <property type="term" value="F:metal ion binding"/>
    <property type="evidence" value="ECO:0007669"/>
    <property type="project" value="UniProtKB-KW"/>
</dbReference>
<dbReference type="PANTHER" id="PTHR12143:SF19">
    <property type="entry name" value="PEPTIDE-N(4)-(N-ACETYL-BETA-GLUCOSAMINYL)ASPARAGINE AMIDASE"/>
    <property type="match status" value="1"/>
</dbReference>
<dbReference type="GO" id="GO:0000224">
    <property type="term" value="F:peptide-N4-(N-acetyl-beta-glucosaminyl)asparagine amidase activity"/>
    <property type="evidence" value="ECO:0007669"/>
    <property type="project" value="UniProtKB-EC"/>
</dbReference>
<dbReference type="Pfam" id="PF01841">
    <property type="entry name" value="Transglut_core"/>
    <property type="match status" value="1"/>
</dbReference>
<evidence type="ECO:0000256" key="7">
    <source>
        <dbReference type="ARBA" id="ARBA00022490"/>
    </source>
</evidence>